<dbReference type="Pfam" id="PF00651">
    <property type="entry name" value="BTB"/>
    <property type="match status" value="1"/>
</dbReference>
<feature type="domain" description="BTB" evidence="2">
    <location>
        <begin position="72"/>
        <end position="141"/>
    </location>
</feature>
<feature type="region of interest" description="Disordered" evidence="1">
    <location>
        <begin position="1"/>
        <end position="58"/>
    </location>
</feature>
<dbReference type="SUPFAM" id="SSF54695">
    <property type="entry name" value="POZ domain"/>
    <property type="match status" value="1"/>
</dbReference>
<accession>A0AAV9HLG2</accession>
<comment type="caution">
    <text evidence="3">The sequence shown here is derived from an EMBL/GenBank/DDBJ whole genome shotgun (WGS) entry which is preliminary data.</text>
</comment>
<dbReference type="Gene3D" id="3.30.710.10">
    <property type="entry name" value="Potassium Channel Kv1.1, Chain A"/>
    <property type="match status" value="1"/>
</dbReference>
<dbReference type="InterPro" id="IPR000210">
    <property type="entry name" value="BTB/POZ_dom"/>
</dbReference>
<evidence type="ECO:0000259" key="2">
    <source>
        <dbReference type="PROSITE" id="PS50097"/>
    </source>
</evidence>
<keyword evidence="4" id="KW-1185">Reference proteome</keyword>
<evidence type="ECO:0000313" key="4">
    <source>
        <dbReference type="Proteomes" id="UP001321749"/>
    </source>
</evidence>
<sequence length="352" mass="40277">MHRFSPFLTRSSQDELYKTPDSMGREKKSRKKKDSAGSGSGCWAKESPRPPPNDRAYCTKAPIDIKKALCGRSITVLLGPTKSMRAIHEQLLTAESKFFLKAFENPMSESRKGTIELPETQPEDFDVFAEWLYNRAVNGGQERHGLPPVEDAKSLFLHLRLYVFANTYLVDALEKLTLVSVFRYLGTTCAARYMYKDCDILTPAHFDYVFMNTMPNSPIRRVICDYFSQYRWIKAKLEMSPARKKKWNDLIESNAEVAQALFRSSIECLNDDGPTAKAWSTIFICFTSGASELPLDYYLVKDFTGNAFTTEKALTKKGELKTFNHRMTFYHSSWPPDPSPPFNFFMETDELA</sequence>
<evidence type="ECO:0000313" key="3">
    <source>
        <dbReference type="EMBL" id="KAK4461183.1"/>
    </source>
</evidence>
<name>A0AAV9HLG2_9PEZI</name>
<proteinExistence type="predicted"/>
<dbReference type="PANTHER" id="PTHR47843">
    <property type="entry name" value="BTB DOMAIN-CONTAINING PROTEIN-RELATED"/>
    <property type="match status" value="1"/>
</dbReference>
<evidence type="ECO:0000256" key="1">
    <source>
        <dbReference type="SAM" id="MobiDB-lite"/>
    </source>
</evidence>
<dbReference type="PANTHER" id="PTHR47843:SF2">
    <property type="entry name" value="BTB DOMAIN-CONTAINING PROTEIN"/>
    <property type="match status" value="1"/>
</dbReference>
<organism evidence="3 4">
    <name type="scientific">Cladorrhinum samala</name>
    <dbReference type="NCBI Taxonomy" id="585594"/>
    <lineage>
        <taxon>Eukaryota</taxon>
        <taxon>Fungi</taxon>
        <taxon>Dikarya</taxon>
        <taxon>Ascomycota</taxon>
        <taxon>Pezizomycotina</taxon>
        <taxon>Sordariomycetes</taxon>
        <taxon>Sordariomycetidae</taxon>
        <taxon>Sordariales</taxon>
        <taxon>Podosporaceae</taxon>
        <taxon>Cladorrhinum</taxon>
    </lineage>
</organism>
<dbReference type="PROSITE" id="PS50097">
    <property type="entry name" value="BTB"/>
    <property type="match status" value="1"/>
</dbReference>
<feature type="compositionally biased region" description="Basic and acidic residues" evidence="1">
    <location>
        <begin position="12"/>
        <end position="26"/>
    </location>
</feature>
<protein>
    <recommendedName>
        <fullName evidence="2">BTB domain-containing protein</fullName>
    </recommendedName>
</protein>
<gene>
    <name evidence="3" type="ORF">QBC42DRAFT_330522</name>
</gene>
<dbReference type="CDD" id="cd18186">
    <property type="entry name" value="BTB_POZ_ZBTB_KLHL-like"/>
    <property type="match status" value="1"/>
</dbReference>
<dbReference type="Proteomes" id="UP001321749">
    <property type="component" value="Unassembled WGS sequence"/>
</dbReference>
<dbReference type="AlphaFoldDB" id="A0AAV9HLG2"/>
<reference evidence="3" key="1">
    <citation type="journal article" date="2023" name="Mol. Phylogenet. Evol.">
        <title>Genome-scale phylogeny and comparative genomics of the fungal order Sordariales.</title>
        <authorList>
            <person name="Hensen N."/>
            <person name="Bonometti L."/>
            <person name="Westerberg I."/>
            <person name="Brannstrom I.O."/>
            <person name="Guillou S."/>
            <person name="Cros-Aarteil S."/>
            <person name="Calhoun S."/>
            <person name="Haridas S."/>
            <person name="Kuo A."/>
            <person name="Mondo S."/>
            <person name="Pangilinan J."/>
            <person name="Riley R."/>
            <person name="LaButti K."/>
            <person name="Andreopoulos B."/>
            <person name="Lipzen A."/>
            <person name="Chen C."/>
            <person name="Yan M."/>
            <person name="Daum C."/>
            <person name="Ng V."/>
            <person name="Clum A."/>
            <person name="Steindorff A."/>
            <person name="Ohm R.A."/>
            <person name="Martin F."/>
            <person name="Silar P."/>
            <person name="Natvig D.O."/>
            <person name="Lalanne C."/>
            <person name="Gautier V."/>
            <person name="Ament-Velasquez S.L."/>
            <person name="Kruys A."/>
            <person name="Hutchinson M.I."/>
            <person name="Powell A.J."/>
            <person name="Barry K."/>
            <person name="Miller A.N."/>
            <person name="Grigoriev I.V."/>
            <person name="Debuchy R."/>
            <person name="Gladieux P."/>
            <person name="Hiltunen Thoren M."/>
            <person name="Johannesson H."/>
        </authorList>
    </citation>
    <scope>NUCLEOTIDE SEQUENCE</scope>
    <source>
        <strain evidence="3">PSN324</strain>
    </source>
</reference>
<reference evidence="3" key="2">
    <citation type="submission" date="2023-06" db="EMBL/GenBank/DDBJ databases">
        <authorList>
            <consortium name="Lawrence Berkeley National Laboratory"/>
            <person name="Mondo S.J."/>
            <person name="Hensen N."/>
            <person name="Bonometti L."/>
            <person name="Westerberg I."/>
            <person name="Brannstrom I.O."/>
            <person name="Guillou S."/>
            <person name="Cros-Aarteil S."/>
            <person name="Calhoun S."/>
            <person name="Haridas S."/>
            <person name="Kuo A."/>
            <person name="Pangilinan J."/>
            <person name="Riley R."/>
            <person name="Labutti K."/>
            <person name="Andreopoulos B."/>
            <person name="Lipzen A."/>
            <person name="Chen C."/>
            <person name="Yanf M."/>
            <person name="Daum C."/>
            <person name="Ng V."/>
            <person name="Clum A."/>
            <person name="Steindorff A."/>
            <person name="Ohm R."/>
            <person name="Martin F."/>
            <person name="Silar P."/>
            <person name="Natvig D."/>
            <person name="Lalanne C."/>
            <person name="Gautier V."/>
            <person name="Ament-Velasquez S.L."/>
            <person name="Kruys A."/>
            <person name="Hutchinson M.I."/>
            <person name="Powell A.J."/>
            <person name="Barry K."/>
            <person name="Miller A.N."/>
            <person name="Grigoriev I.V."/>
            <person name="Debuchy R."/>
            <person name="Gladieux P."/>
            <person name="Thoren M.H."/>
            <person name="Johannesson H."/>
        </authorList>
    </citation>
    <scope>NUCLEOTIDE SEQUENCE</scope>
    <source>
        <strain evidence="3">PSN324</strain>
    </source>
</reference>
<dbReference type="InterPro" id="IPR011333">
    <property type="entry name" value="SKP1/BTB/POZ_sf"/>
</dbReference>
<dbReference type="EMBL" id="MU864996">
    <property type="protein sequence ID" value="KAK4461183.1"/>
    <property type="molecule type" value="Genomic_DNA"/>
</dbReference>